<keyword evidence="5" id="KW-0614">Plasmid</keyword>
<feature type="compositionally biased region" description="Pro residues" evidence="1">
    <location>
        <begin position="424"/>
        <end position="448"/>
    </location>
</feature>
<organism evidence="5 6">
    <name type="scientific">Mycoplasmopsis gallopavonis</name>
    <dbReference type="NCBI Taxonomy" id="76629"/>
    <lineage>
        <taxon>Bacteria</taxon>
        <taxon>Bacillati</taxon>
        <taxon>Mycoplasmatota</taxon>
        <taxon>Mycoplasmoidales</taxon>
        <taxon>Metamycoplasmataceae</taxon>
        <taxon>Mycoplasmopsis</taxon>
    </lineage>
</organism>
<dbReference type="OrthoDB" id="400621at2"/>
<keyword evidence="2" id="KW-0472">Membrane</keyword>
<accession>A0A449B0B5</accession>
<feature type="transmembrane region" description="Helical" evidence="2">
    <location>
        <begin position="12"/>
        <end position="31"/>
    </location>
</feature>
<evidence type="ECO:0000313" key="6">
    <source>
        <dbReference type="Proteomes" id="UP000289862"/>
    </source>
</evidence>
<protein>
    <recommendedName>
        <fullName evidence="7">Immunoglobulin-blocking virulence protein</fullName>
    </recommendedName>
</protein>
<name>A0A449B0B5_9BACT</name>
<evidence type="ECO:0000259" key="4">
    <source>
        <dbReference type="Pfam" id="PF26364"/>
    </source>
</evidence>
<dbReference type="InterPro" id="IPR058860">
    <property type="entry name" value="MIB_M2"/>
</dbReference>
<evidence type="ECO:0008006" key="7">
    <source>
        <dbReference type="Google" id="ProtNLM"/>
    </source>
</evidence>
<feature type="domain" description="IgG-blocking virulence" evidence="3">
    <location>
        <begin position="637"/>
        <end position="843"/>
    </location>
</feature>
<dbReference type="KEGG" id="mgal:NCTC10186_00656"/>
<keyword evidence="2" id="KW-0812">Transmembrane</keyword>
<geneLocation type="plasmid" evidence="5 6">
    <name>2</name>
</geneLocation>
<dbReference type="NCBIfam" id="TIGR04526">
    <property type="entry name" value="predic_Ig_block"/>
    <property type="match status" value="1"/>
</dbReference>
<evidence type="ECO:0000313" key="5">
    <source>
        <dbReference type="EMBL" id="VEU73168.1"/>
    </source>
</evidence>
<dbReference type="AlphaFoldDB" id="A0A449B0B5"/>
<dbReference type="InterPro" id="IPR030941">
    <property type="entry name" value="Predic_Ig_block"/>
</dbReference>
<evidence type="ECO:0000256" key="1">
    <source>
        <dbReference type="SAM" id="MobiDB-lite"/>
    </source>
</evidence>
<sequence length="1047" mass="118891">MIRAKKNKIIKSFLLLGSSAIGAIGISSIVFNSRSKSDIQDKQTIGPRNAEPKLSDKIFVIIKPEYNAPNDTNLISEEIETTIEFKEGQTVIGEPIKIKTKTKEEFKYDISKFIPEGYMLVPETYPKGTEIILTAGQVNSIFIQKIKKVVKTTFRFIDKETNQEVGNPLILDLDTIENFDLKKYLPSGFKLPDDNQNPSYTKGEVNDILVEQIHKQYETILFFKLKNTTEELIRREKVVTIDDQKVNPANFIPDGYEFEPQNLQPQSFDNLKPGGHYTFFIKKTKVKHQTQLKFVYQNEQIGPLKTIITYGDTEITIEQINQRKPEKYQISPSFTQANIQLDRINIIPLDKIRQMDQTKLIYKDKNDKLIKELTVTKYEDETFDASQYLPSEYQFASSNATTNVVRGRVDNTNTYIVELINQPVTPPEPEPQPQPTPEPTPEPEPEPVQPEEKDKNIPSITTSSEEEIKRIIAQGGKKIDIHSVKGDTKASTIQNIKAKALENQKIAKQREKVSAIRSIISKLSDPNYKFNADDLARFYQPEGKDPEVIRRVLENMAKYLNGAKLKDLNWSSAFPINDSLTAEDHKRIFKAQMEATLENAEEYYKKGMVLNWAVIDPSNPYPTWGFADPNDNPVYQNQKKINKARAFAYDGKNSEYGRTGGDLGAGKYPGWKDTVLTDRKYGSSKRVTQAGNRQFITGDGIEVRKYTAERGNEAGRAQPDQIVAFMDASNPTAVNKIIDLLRKNTEITGLFISNIGTKDKNQDISEILRQLPPQIDKLTLFYDTEFMTGLSYLKNRHFKQVELGTTINNQDDNLGDETRTEYIHGWGIDPIVFQHTDFVAHDWTATKGWDNYRTHDVQYGPIQFNIIRPSKGSTLEEVKKGFDMVLRTHAGWAIFNGVWGDGGYPIKIDLSETQFKSLRGINLENYKFRVIKLPSQGTTFDLDISEIKDSQYTAILSNWGPPDKPKILFGDPRTTKVHLRGNKNDFGSNWIAQWQAFIEGISNVGTIKTIIVDDEIVKGALLASGTLRSLKIMTQQEADNGSGLDFD</sequence>
<evidence type="ECO:0000256" key="2">
    <source>
        <dbReference type="SAM" id="Phobius"/>
    </source>
</evidence>
<dbReference type="Proteomes" id="UP000289862">
    <property type="component" value="Plasmid 2"/>
</dbReference>
<feature type="domain" description="Mycoplasma immunoglobulin binding protein M2" evidence="4">
    <location>
        <begin position="864"/>
        <end position="1015"/>
    </location>
</feature>
<keyword evidence="6" id="KW-1185">Reference proteome</keyword>
<keyword evidence="2" id="KW-1133">Transmembrane helix</keyword>
<reference evidence="5 6" key="1">
    <citation type="submission" date="2019-01" db="EMBL/GenBank/DDBJ databases">
        <authorList>
            <consortium name="Pathogen Informatics"/>
        </authorList>
    </citation>
    <scope>NUCLEOTIDE SEQUENCE [LARGE SCALE GENOMIC DNA]</scope>
    <source>
        <strain evidence="5 6">NCTC10186</strain>
        <plasmid evidence="6">2</plasmid>
    </source>
</reference>
<proteinExistence type="predicted"/>
<feature type="region of interest" description="Disordered" evidence="1">
    <location>
        <begin position="422"/>
        <end position="465"/>
    </location>
</feature>
<evidence type="ECO:0000259" key="3">
    <source>
        <dbReference type="Pfam" id="PF26360"/>
    </source>
</evidence>
<dbReference type="InterPro" id="IPR030942">
    <property type="entry name" value="Mycoplas_M_dom"/>
</dbReference>
<dbReference type="EMBL" id="LR215032">
    <property type="protein sequence ID" value="VEU73168.1"/>
    <property type="molecule type" value="Genomic_DNA"/>
</dbReference>
<gene>
    <name evidence="5" type="ORF">NCTC10186_00656</name>
</gene>
<dbReference type="Pfam" id="PF26364">
    <property type="entry name" value="MIB_M2"/>
    <property type="match status" value="1"/>
</dbReference>
<dbReference type="Pfam" id="PF26360">
    <property type="entry name" value="MIB_M1"/>
    <property type="match status" value="1"/>
</dbReference>
<dbReference type="RefSeq" id="WP_119572262.1">
    <property type="nucleotide sequence ID" value="NZ_LR215032.1"/>
</dbReference>